<dbReference type="Gene3D" id="2.40.30.170">
    <property type="match status" value="1"/>
</dbReference>
<dbReference type="AlphaFoldDB" id="A0A1C3JQM4"/>
<evidence type="ECO:0000313" key="6">
    <source>
        <dbReference type="Proteomes" id="UP000092840"/>
    </source>
</evidence>
<proteinExistence type="inferred from homology"/>
<reference evidence="5 6" key="2">
    <citation type="submission" date="2016-06" db="EMBL/GenBank/DDBJ databases">
        <authorList>
            <person name="Rodrigo-Torres L."/>
            <person name="Arahal D.R."/>
        </authorList>
    </citation>
    <scope>NUCLEOTIDE SEQUENCE [LARGE SCALE GENOMIC DNA]</scope>
    <source>
        <strain evidence="5 6">CECT 5116</strain>
    </source>
</reference>
<evidence type="ECO:0000313" key="5">
    <source>
        <dbReference type="EMBL" id="SBT19654.1"/>
    </source>
</evidence>
<dbReference type="SUPFAM" id="SSF111369">
    <property type="entry name" value="HlyD-like secretion proteins"/>
    <property type="match status" value="1"/>
</dbReference>
<dbReference type="Proteomes" id="UP000092840">
    <property type="component" value="Unassembled WGS sequence"/>
</dbReference>
<evidence type="ECO:0000313" key="7">
    <source>
        <dbReference type="Proteomes" id="UP000092871"/>
    </source>
</evidence>
<dbReference type="EMBL" id="FLRB01000002">
    <property type="protein sequence ID" value="SBT19654.1"/>
    <property type="molecule type" value="Genomic_DNA"/>
</dbReference>
<organism evidence="4 7">
    <name type="scientific">Marinomonas gallaica</name>
    <dbReference type="NCBI Taxonomy" id="1806667"/>
    <lineage>
        <taxon>Bacteria</taxon>
        <taxon>Pseudomonadati</taxon>
        <taxon>Pseudomonadota</taxon>
        <taxon>Gammaproteobacteria</taxon>
        <taxon>Oceanospirillales</taxon>
        <taxon>Oceanospirillaceae</taxon>
        <taxon>Marinomonas</taxon>
    </lineage>
</organism>
<evidence type="ECO:0000256" key="1">
    <source>
        <dbReference type="ARBA" id="ARBA00009477"/>
    </source>
</evidence>
<reference evidence="4 7" key="1">
    <citation type="submission" date="2016-06" db="EMBL/GenBank/DDBJ databases">
        <authorList>
            <person name="Kjaerup R.B."/>
            <person name="Dalgaard T.S."/>
            <person name="Juul-Madsen H.R."/>
        </authorList>
    </citation>
    <scope>NUCLEOTIDE SEQUENCE [LARGE SCALE GENOMIC DNA]</scope>
    <source>
        <strain evidence="4 7">CECT 5115</strain>
    </source>
</reference>
<dbReference type="InterPro" id="IPR006143">
    <property type="entry name" value="RND_pump_MFP"/>
</dbReference>
<dbReference type="Proteomes" id="UP000092871">
    <property type="component" value="Unassembled WGS sequence"/>
</dbReference>
<feature type="coiled-coil region" evidence="2">
    <location>
        <begin position="116"/>
        <end position="184"/>
    </location>
</feature>
<sequence length="389" mass="42299">MKRFLPWITLGLSIIVLAAVYVYISAAMHKQDASFSRQRPPAQETPLDVSVITVNVSSHAAAIGAVGIAQPHQNLTLTSQVSGEVMTLADQFEIGSQVKQGQTLLTLSNISLKSDLASAQNQLANASLALKEEQRQVEQANAEWRAAGLDGDPASDLVLRAPQLASAKADVTAAKAALALAKDNVEKLSIKAPFDSIVVSKDVSLGSYLSSNTQVATLYSTDRVMINIELSLQDWQKLPDAQTLIAERWPATVQSVNGHDTWQGYVKQAGFHVDSASGLRSLFIAVDRPLEQTPALLPGSYVKIALEGAQQQRLWQLPNSSLSQKSQIWYIDQDNRLANFDTTPVFVDQTSVYIEPPAVLQNTPQQVLTHPYNSYLTGMLANPLQRSTQ</sequence>
<keyword evidence="6" id="KW-1185">Reference proteome</keyword>
<evidence type="ECO:0000259" key="3">
    <source>
        <dbReference type="Pfam" id="PF25917"/>
    </source>
</evidence>
<evidence type="ECO:0000256" key="2">
    <source>
        <dbReference type="SAM" id="Coils"/>
    </source>
</evidence>
<keyword evidence="2" id="KW-0175">Coiled coil</keyword>
<evidence type="ECO:0000313" key="4">
    <source>
        <dbReference type="EMBL" id="SBT17462.1"/>
    </source>
</evidence>
<accession>A0A1C3JQM4</accession>
<dbReference type="Pfam" id="PF25917">
    <property type="entry name" value="BSH_RND"/>
    <property type="match status" value="1"/>
</dbReference>
<dbReference type="InterPro" id="IPR058625">
    <property type="entry name" value="MdtA-like_BSH"/>
</dbReference>
<name>A0A1C3JQM4_9GAMM</name>
<dbReference type="Gene3D" id="1.10.287.470">
    <property type="entry name" value="Helix hairpin bin"/>
    <property type="match status" value="1"/>
</dbReference>
<protein>
    <submittedName>
        <fullName evidence="4">Multidrug resistance protein MdtA</fullName>
    </submittedName>
</protein>
<dbReference type="EMBL" id="FLRA01000011">
    <property type="protein sequence ID" value="SBT17462.1"/>
    <property type="molecule type" value="Genomic_DNA"/>
</dbReference>
<feature type="domain" description="Multidrug resistance protein MdtA-like barrel-sandwich hybrid" evidence="3">
    <location>
        <begin position="76"/>
        <end position="216"/>
    </location>
</feature>
<dbReference type="NCBIfam" id="TIGR01730">
    <property type="entry name" value="RND_mfp"/>
    <property type="match status" value="1"/>
</dbReference>
<comment type="similarity">
    <text evidence="1">Belongs to the membrane fusion protein (MFP) (TC 8.A.1) family.</text>
</comment>
<gene>
    <name evidence="4" type="primary">mdtA</name>
    <name evidence="4" type="ORF">MGA5115_01573</name>
    <name evidence="5" type="ORF">MGA5116_00227</name>
</gene>
<dbReference type="PANTHER" id="PTHR30469">
    <property type="entry name" value="MULTIDRUG RESISTANCE PROTEIN MDTA"/>
    <property type="match status" value="1"/>
</dbReference>
<dbReference type="GO" id="GO:0015562">
    <property type="term" value="F:efflux transmembrane transporter activity"/>
    <property type="evidence" value="ECO:0007669"/>
    <property type="project" value="TreeGrafter"/>
</dbReference>
<dbReference type="OrthoDB" id="9781888at2"/>
<dbReference type="Gene3D" id="2.40.50.100">
    <property type="match status" value="1"/>
</dbReference>
<dbReference type="PANTHER" id="PTHR30469:SF11">
    <property type="entry name" value="BLL4320 PROTEIN"/>
    <property type="match status" value="1"/>
</dbReference>
<dbReference type="RefSeq" id="WP_067034450.1">
    <property type="nucleotide sequence ID" value="NZ_FLRA01000011.1"/>
</dbReference>
<dbReference type="GO" id="GO:1990281">
    <property type="term" value="C:efflux pump complex"/>
    <property type="evidence" value="ECO:0007669"/>
    <property type="project" value="TreeGrafter"/>
</dbReference>